<proteinExistence type="predicted"/>
<dbReference type="HOGENOM" id="CLU_1063662_0_0_1"/>
<name>H2ZD47_CIOSA</name>
<evidence type="ECO:0000313" key="2">
    <source>
        <dbReference type="Ensembl" id="ENSCSAVP00000015513.1"/>
    </source>
</evidence>
<dbReference type="InParanoid" id="H2ZD47"/>
<reference evidence="3" key="1">
    <citation type="submission" date="2003-08" db="EMBL/GenBank/DDBJ databases">
        <authorList>
            <person name="Birren B."/>
            <person name="Nusbaum C."/>
            <person name="Abebe A."/>
            <person name="Abouelleil A."/>
            <person name="Adekoya E."/>
            <person name="Ait-zahra M."/>
            <person name="Allen N."/>
            <person name="Allen T."/>
            <person name="An P."/>
            <person name="Anderson M."/>
            <person name="Anderson S."/>
            <person name="Arachchi H."/>
            <person name="Armbruster J."/>
            <person name="Bachantsang P."/>
            <person name="Baldwin J."/>
            <person name="Barry A."/>
            <person name="Bayul T."/>
            <person name="Blitshsteyn B."/>
            <person name="Bloom T."/>
            <person name="Blye J."/>
            <person name="Boguslavskiy L."/>
            <person name="Borowsky M."/>
            <person name="Boukhgalter B."/>
            <person name="Brunache A."/>
            <person name="Butler J."/>
            <person name="Calixte N."/>
            <person name="Calvo S."/>
            <person name="Camarata J."/>
            <person name="Campo K."/>
            <person name="Chang J."/>
            <person name="Cheshatsang Y."/>
            <person name="Citroen M."/>
            <person name="Collymore A."/>
            <person name="Considine T."/>
            <person name="Cook A."/>
            <person name="Cooke P."/>
            <person name="Corum B."/>
            <person name="Cuomo C."/>
            <person name="David R."/>
            <person name="Dawoe T."/>
            <person name="Degray S."/>
            <person name="Dodge S."/>
            <person name="Dooley K."/>
            <person name="Dorje P."/>
            <person name="Dorjee K."/>
            <person name="Dorris L."/>
            <person name="Duffey N."/>
            <person name="Dupes A."/>
            <person name="Elkins T."/>
            <person name="Engels R."/>
            <person name="Erickson J."/>
            <person name="Farina A."/>
            <person name="Faro S."/>
            <person name="Ferreira P."/>
            <person name="Fischer H."/>
            <person name="Fitzgerald M."/>
            <person name="Foley K."/>
            <person name="Gage D."/>
            <person name="Galagan J."/>
            <person name="Gearin G."/>
            <person name="Gnerre S."/>
            <person name="Gnirke A."/>
            <person name="Goyette A."/>
            <person name="Graham J."/>
            <person name="Grandbois E."/>
            <person name="Gyaltsen K."/>
            <person name="Hafez N."/>
            <person name="Hagopian D."/>
            <person name="Hagos B."/>
            <person name="Hall J."/>
            <person name="Hatcher B."/>
            <person name="Heller A."/>
            <person name="Higgins H."/>
            <person name="Honan T."/>
            <person name="Horn A."/>
            <person name="Houde N."/>
            <person name="Hughes L."/>
            <person name="Hulme W."/>
            <person name="Husby E."/>
            <person name="Iliev I."/>
            <person name="Jaffe D."/>
            <person name="Jones C."/>
            <person name="Kamal M."/>
            <person name="Kamat A."/>
            <person name="Kamvysselis M."/>
            <person name="Karlsson E."/>
            <person name="Kells C."/>
            <person name="Kieu A."/>
            <person name="Kisner P."/>
            <person name="Kodira C."/>
            <person name="Kulbokas E."/>
            <person name="Labutti K."/>
            <person name="Lama D."/>
            <person name="Landers T."/>
            <person name="Leger J."/>
            <person name="Levine S."/>
            <person name="Lewis D."/>
            <person name="Lewis T."/>
            <person name="Lindblad-toh K."/>
            <person name="Liu X."/>
            <person name="Lokyitsang T."/>
            <person name="Lokyitsang Y."/>
            <person name="Lucien O."/>
            <person name="Lui A."/>
            <person name="Ma L.J."/>
            <person name="Mabbitt R."/>
            <person name="Macdonald J."/>
            <person name="Maclean C."/>
            <person name="Major J."/>
            <person name="Manning J."/>
            <person name="Marabella R."/>
            <person name="Maru K."/>
            <person name="Matthews C."/>
            <person name="Mauceli E."/>
            <person name="Mccarthy M."/>
            <person name="Mcdonough S."/>
            <person name="Mcghee T."/>
            <person name="Meldrim J."/>
            <person name="Meneus L."/>
            <person name="Mesirov J."/>
            <person name="Mihalev A."/>
            <person name="Mihova T."/>
            <person name="Mikkelsen T."/>
            <person name="Mlenga V."/>
            <person name="Moru K."/>
            <person name="Mozes J."/>
            <person name="Mulrain L."/>
            <person name="Munson G."/>
            <person name="Naylor J."/>
            <person name="Newes C."/>
            <person name="Nguyen C."/>
            <person name="Nguyen N."/>
            <person name="Nguyen T."/>
            <person name="Nicol R."/>
            <person name="Nielsen C."/>
            <person name="Nizzari M."/>
            <person name="Norbu C."/>
            <person name="Norbu N."/>
            <person name="O'donnell P."/>
            <person name="Okoawo O."/>
            <person name="O'leary S."/>
            <person name="Omotosho B."/>
            <person name="O'neill K."/>
            <person name="Osman S."/>
            <person name="Parker S."/>
            <person name="Perrin D."/>
            <person name="Phunkhang P."/>
            <person name="Piqani B."/>
            <person name="Purcell S."/>
            <person name="Rachupka T."/>
            <person name="Ramasamy U."/>
            <person name="Rameau R."/>
            <person name="Ray V."/>
            <person name="Raymond C."/>
            <person name="Retta R."/>
            <person name="Richardson S."/>
            <person name="Rise C."/>
            <person name="Rodriguez J."/>
            <person name="Rogers J."/>
            <person name="Rogov P."/>
            <person name="Rutman M."/>
            <person name="Schupbach R."/>
            <person name="Seaman C."/>
            <person name="Settipalli S."/>
            <person name="Sharpe T."/>
            <person name="Sheridan J."/>
            <person name="Sherpa N."/>
            <person name="Shi J."/>
            <person name="Smirnov S."/>
            <person name="Smith C."/>
            <person name="Sougnez C."/>
            <person name="Spencer B."/>
            <person name="Stalker J."/>
            <person name="Stange-thomann N."/>
            <person name="Stavropoulos S."/>
            <person name="Stetson K."/>
            <person name="Stone C."/>
            <person name="Stone S."/>
            <person name="Stubbs M."/>
            <person name="Talamas J."/>
            <person name="Tchuinga P."/>
            <person name="Tenzing P."/>
            <person name="Tesfaye S."/>
            <person name="Theodore J."/>
            <person name="Thoulutsang Y."/>
            <person name="Topham K."/>
            <person name="Towey S."/>
            <person name="Tsamla T."/>
            <person name="Tsomo N."/>
            <person name="Vallee D."/>
            <person name="Vassiliev H."/>
            <person name="Venkataraman V."/>
            <person name="Vinson J."/>
            <person name="Vo A."/>
            <person name="Wade C."/>
            <person name="Wang S."/>
            <person name="Wangchuk T."/>
            <person name="Wangdi T."/>
            <person name="Whittaker C."/>
            <person name="Wilkinson J."/>
            <person name="Wu Y."/>
            <person name="Wyman D."/>
            <person name="Yadav S."/>
            <person name="Yang S."/>
            <person name="Yang X."/>
            <person name="Yeager S."/>
            <person name="Yee E."/>
            <person name="Young G."/>
            <person name="Zainoun J."/>
            <person name="Zembeck L."/>
            <person name="Zimmer A."/>
            <person name="Zody M."/>
            <person name="Lander E."/>
        </authorList>
    </citation>
    <scope>NUCLEOTIDE SEQUENCE [LARGE SCALE GENOMIC DNA]</scope>
</reference>
<evidence type="ECO:0000313" key="3">
    <source>
        <dbReference type="Proteomes" id="UP000007875"/>
    </source>
</evidence>
<dbReference type="Ensembl" id="ENSCSAVT00000015691.1">
    <property type="protein sequence ID" value="ENSCSAVP00000015513.1"/>
    <property type="gene ID" value="ENSCSAVG00000009104.1"/>
</dbReference>
<dbReference type="GeneTree" id="ENSGT01100000266862"/>
<feature type="compositionally biased region" description="Polar residues" evidence="1">
    <location>
        <begin position="1"/>
        <end position="21"/>
    </location>
</feature>
<feature type="compositionally biased region" description="Basic and acidic residues" evidence="1">
    <location>
        <begin position="158"/>
        <end position="171"/>
    </location>
</feature>
<reference evidence="2" key="2">
    <citation type="submission" date="2025-08" db="UniProtKB">
        <authorList>
            <consortium name="Ensembl"/>
        </authorList>
    </citation>
    <scope>IDENTIFICATION</scope>
</reference>
<accession>H2ZD47</accession>
<feature type="compositionally biased region" description="Low complexity" evidence="1">
    <location>
        <begin position="191"/>
        <end position="201"/>
    </location>
</feature>
<reference evidence="2" key="3">
    <citation type="submission" date="2025-09" db="UniProtKB">
        <authorList>
            <consortium name="Ensembl"/>
        </authorList>
    </citation>
    <scope>IDENTIFICATION</scope>
</reference>
<feature type="compositionally biased region" description="Basic and acidic residues" evidence="1">
    <location>
        <begin position="226"/>
        <end position="262"/>
    </location>
</feature>
<feature type="region of interest" description="Disordered" evidence="1">
    <location>
        <begin position="1"/>
        <end position="262"/>
    </location>
</feature>
<feature type="compositionally biased region" description="Polar residues" evidence="1">
    <location>
        <begin position="97"/>
        <end position="157"/>
    </location>
</feature>
<feature type="compositionally biased region" description="Low complexity" evidence="1">
    <location>
        <begin position="208"/>
        <end position="221"/>
    </location>
</feature>
<organism evidence="2 3">
    <name type="scientific">Ciona savignyi</name>
    <name type="common">Pacific transparent sea squirt</name>
    <dbReference type="NCBI Taxonomy" id="51511"/>
    <lineage>
        <taxon>Eukaryota</taxon>
        <taxon>Metazoa</taxon>
        <taxon>Chordata</taxon>
        <taxon>Tunicata</taxon>
        <taxon>Ascidiacea</taxon>
        <taxon>Phlebobranchia</taxon>
        <taxon>Cionidae</taxon>
        <taxon>Ciona</taxon>
    </lineage>
</organism>
<keyword evidence="3" id="KW-1185">Reference proteome</keyword>
<feature type="compositionally biased region" description="Acidic residues" evidence="1">
    <location>
        <begin position="42"/>
        <end position="58"/>
    </location>
</feature>
<protein>
    <submittedName>
        <fullName evidence="2">Uncharacterized protein</fullName>
    </submittedName>
</protein>
<dbReference type="AlphaFoldDB" id="H2ZD47"/>
<sequence length="262" mass="29891">VRHSTTSRQYAKQNENYTSEETASDSEQAKVNGVGRRRKVDEESDYDDTTESYTDDDTTSVKPTKQEKPLGVKKLPPRTLEPRRNVPKHYRQEGNNRQETAYTKQDPSYSRQDPSYSRQDTSYSRQDTSYSRQDTSYSRQDTSYSRQDTRQDTSYNRQDSKRENKSEHKEGPINSTTFVARGEPSRRGRGARTLGGTSSSRGRGGRGARPARGSTSAAAPSGRGGKRQDEQFKEVNREISKNGDRVSHEVDKRKSMKNERKK</sequence>
<evidence type="ECO:0000256" key="1">
    <source>
        <dbReference type="SAM" id="MobiDB-lite"/>
    </source>
</evidence>
<feature type="compositionally biased region" description="Basic and acidic residues" evidence="1">
    <location>
        <begin position="80"/>
        <end position="96"/>
    </location>
</feature>
<dbReference type="Proteomes" id="UP000007875">
    <property type="component" value="Unassembled WGS sequence"/>
</dbReference>